<reference evidence="1 2" key="1">
    <citation type="journal article" date="2016" name="Nat. Commun.">
        <title>Thousands of microbial genomes shed light on interconnected biogeochemical processes in an aquifer system.</title>
        <authorList>
            <person name="Anantharaman K."/>
            <person name="Brown C.T."/>
            <person name="Hug L.A."/>
            <person name="Sharon I."/>
            <person name="Castelle C.J."/>
            <person name="Probst A.J."/>
            <person name="Thomas B.C."/>
            <person name="Singh A."/>
            <person name="Wilkins M.J."/>
            <person name="Karaoz U."/>
            <person name="Brodie E.L."/>
            <person name="Williams K.H."/>
            <person name="Hubbard S.S."/>
            <person name="Banfield J.F."/>
        </authorList>
    </citation>
    <scope>NUCLEOTIDE SEQUENCE [LARGE SCALE GENOMIC DNA]</scope>
    <source>
        <strain evidence="2">RIFCSPLOWO2_12_FULL_64_10</strain>
    </source>
</reference>
<proteinExistence type="predicted"/>
<gene>
    <name evidence="1" type="ORF">A3F84_06705</name>
</gene>
<accession>A0A1F6CZ86</accession>
<protein>
    <recommendedName>
        <fullName evidence="3">DUF3800 domain-containing protein</fullName>
    </recommendedName>
</protein>
<organism evidence="1 2">
    <name type="scientific">Handelsmanbacteria sp. (strain RIFCSPLOWO2_12_FULL_64_10)</name>
    <dbReference type="NCBI Taxonomy" id="1817868"/>
    <lineage>
        <taxon>Bacteria</taxon>
        <taxon>Candidatus Handelsmaniibacteriota</taxon>
    </lineage>
</organism>
<dbReference type="Proteomes" id="UP000178606">
    <property type="component" value="Unassembled WGS sequence"/>
</dbReference>
<dbReference type="Pfam" id="PF12686">
    <property type="entry name" value="DUF3800"/>
    <property type="match status" value="1"/>
</dbReference>
<evidence type="ECO:0000313" key="1">
    <source>
        <dbReference type="EMBL" id="OGG54427.1"/>
    </source>
</evidence>
<dbReference type="AlphaFoldDB" id="A0A1F6CZ86"/>
<evidence type="ECO:0008006" key="3">
    <source>
        <dbReference type="Google" id="ProtNLM"/>
    </source>
</evidence>
<comment type="caution">
    <text evidence="1">The sequence shown here is derived from an EMBL/GenBank/DDBJ whole genome shotgun (WGS) entry which is preliminary data.</text>
</comment>
<name>A0A1F6CZ86_HANXR</name>
<dbReference type="EMBL" id="MFKF01000103">
    <property type="protein sequence ID" value="OGG54427.1"/>
    <property type="molecule type" value="Genomic_DNA"/>
</dbReference>
<sequence>MNATFVAYIDESGDEGFSFDRGSSEWFALSAVITRKAKDLETVKVVDQIRTQLGKPDKKPLHFRDLKHEQRLPFVDAISKADLRTVSVLVHKPSIKEPEKFQKRYQLYFYAVRYLFERVSWYCRDHRTPHDEGDGSAEIVFSNRSGMSYEEMKEYLNFLKTQTGFFNVQIEWGIIKPDLITAFTAGKRMGLQIADAVASSFYYAVQSSQYGYTEDRYARMLKPVVYHREGRYLGYGLKFWPGEMEGVLQNEARFGWVREQYK</sequence>
<dbReference type="InterPro" id="IPR024524">
    <property type="entry name" value="DUF3800"/>
</dbReference>
<evidence type="ECO:0000313" key="2">
    <source>
        <dbReference type="Proteomes" id="UP000178606"/>
    </source>
</evidence>